<dbReference type="PANTHER" id="PTHR33055:SF3">
    <property type="entry name" value="PUTATIVE TRANSPOSASE FOR IS117-RELATED"/>
    <property type="match status" value="1"/>
</dbReference>
<accession>A0ABW3FFP0</accession>
<dbReference type="RefSeq" id="WP_377213174.1">
    <property type="nucleotide sequence ID" value="NZ_JBHTJV010000011.1"/>
</dbReference>
<evidence type="ECO:0000313" key="3">
    <source>
        <dbReference type="Proteomes" id="UP001597101"/>
    </source>
</evidence>
<evidence type="ECO:0000259" key="1">
    <source>
        <dbReference type="Pfam" id="PF02371"/>
    </source>
</evidence>
<dbReference type="Proteomes" id="UP001597101">
    <property type="component" value="Unassembled WGS sequence"/>
</dbReference>
<protein>
    <submittedName>
        <fullName evidence="2">Transposase</fullName>
    </submittedName>
</protein>
<name>A0ABW3FFP0_9HYPH</name>
<dbReference type="EMBL" id="JBHTJV010000011">
    <property type="protein sequence ID" value="MFD0917311.1"/>
    <property type="molecule type" value="Genomic_DNA"/>
</dbReference>
<feature type="domain" description="Transposase IS116/IS110/IS902 C-terminal" evidence="1">
    <location>
        <begin position="1"/>
        <end position="35"/>
    </location>
</feature>
<reference evidence="3" key="1">
    <citation type="journal article" date="2019" name="Int. J. Syst. Evol. Microbiol.">
        <title>The Global Catalogue of Microorganisms (GCM) 10K type strain sequencing project: providing services to taxonomists for standard genome sequencing and annotation.</title>
        <authorList>
            <consortium name="The Broad Institute Genomics Platform"/>
            <consortium name="The Broad Institute Genome Sequencing Center for Infectious Disease"/>
            <person name="Wu L."/>
            <person name="Ma J."/>
        </authorList>
    </citation>
    <scope>NUCLEOTIDE SEQUENCE [LARGE SCALE GENOMIC DNA]</scope>
    <source>
        <strain evidence="3">CCUG 60023</strain>
    </source>
</reference>
<gene>
    <name evidence="2" type="ORF">ACFQ14_12920</name>
</gene>
<sequence>SSGGKETLGRITRMGDQYLRHLLVIGMTSRVRRAKARPDQTDPWLTSLLERKSVRLATVAMANKTARIVWAVLTNGEPYRETRTA</sequence>
<evidence type="ECO:0000313" key="2">
    <source>
        <dbReference type="EMBL" id="MFD0917311.1"/>
    </source>
</evidence>
<comment type="caution">
    <text evidence="2">The sequence shown here is derived from an EMBL/GenBank/DDBJ whole genome shotgun (WGS) entry which is preliminary data.</text>
</comment>
<dbReference type="PANTHER" id="PTHR33055">
    <property type="entry name" value="TRANSPOSASE FOR INSERTION SEQUENCE ELEMENT IS1111A"/>
    <property type="match status" value="1"/>
</dbReference>
<organism evidence="2 3">
    <name type="scientific">Pseudahrensia aquimaris</name>
    <dbReference type="NCBI Taxonomy" id="744461"/>
    <lineage>
        <taxon>Bacteria</taxon>
        <taxon>Pseudomonadati</taxon>
        <taxon>Pseudomonadota</taxon>
        <taxon>Alphaproteobacteria</taxon>
        <taxon>Hyphomicrobiales</taxon>
        <taxon>Ahrensiaceae</taxon>
        <taxon>Pseudahrensia</taxon>
    </lineage>
</organism>
<keyword evidence="3" id="KW-1185">Reference proteome</keyword>
<proteinExistence type="predicted"/>
<dbReference type="Pfam" id="PF02371">
    <property type="entry name" value="Transposase_20"/>
    <property type="match status" value="1"/>
</dbReference>
<dbReference type="InterPro" id="IPR047650">
    <property type="entry name" value="Transpos_IS110"/>
</dbReference>
<dbReference type="InterPro" id="IPR003346">
    <property type="entry name" value="Transposase_20"/>
</dbReference>
<feature type="non-terminal residue" evidence="2">
    <location>
        <position position="1"/>
    </location>
</feature>